<organism evidence="2 3">
    <name type="scientific">Gryllus longicercus</name>
    <dbReference type="NCBI Taxonomy" id="2509291"/>
    <lineage>
        <taxon>Eukaryota</taxon>
        <taxon>Metazoa</taxon>
        <taxon>Ecdysozoa</taxon>
        <taxon>Arthropoda</taxon>
        <taxon>Hexapoda</taxon>
        <taxon>Insecta</taxon>
        <taxon>Pterygota</taxon>
        <taxon>Neoptera</taxon>
        <taxon>Polyneoptera</taxon>
        <taxon>Orthoptera</taxon>
        <taxon>Ensifera</taxon>
        <taxon>Gryllidea</taxon>
        <taxon>Grylloidea</taxon>
        <taxon>Gryllidae</taxon>
        <taxon>Gryllinae</taxon>
        <taxon>Gryllus</taxon>
    </lineage>
</organism>
<dbReference type="Proteomes" id="UP001378592">
    <property type="component" value="Unassembled WGS sequence"/>
</dbReference>
<dbReference type="AlphaFoldDB" id="A0AAN9V8P1"/>
<evidence type="ECO:0000313" key="3">
    <source>
        <dbReference type="Proteomes" id="UP001378592"/>
    </source>
</evidence>
<feature type="region of interest" description="Disordered" evidence="1">
    <location>
        <begin position="68"/>
        <end position="106"/>
    </location>
</feature>
<evidence type="ECO:0000313" key="2">
    <source>
        <dbReference type="EMBL" id="KAK7793663.1"/>
    </source>
</evidence>
<proteinExistence type="predicted"/>
<sequence length="106" mass="11193">MKYAGQDHALVHGTQLHFLVRSPALWRRADRPTGPSPSASRRGFVTTMGLRGDLAAYNFLISCPRGAQAPAPLPSGSPRAVGGPAPRRPPTTARSISFYDAVAPSA</sequence>
<keyword evidence="3" id="KW-1185">Reference proteome</keyword>
<comment type="caution">
    <text evidence="2">The sequence shown here is derived from an EMBL/GenBank/DDBJ whole genome shotgun (WGS) entry which is preliminary data.</text>
</comment>
<reference evidence="2 3" key="1">
    <citation type="submission" date="2024-03" db="EMBL/GenBank/DDBJ databases">
        <title>The genome assembly and annotation of the cricket Gryllus longicercus Weissman &amp; Gray.</title>
        <authorList>
            <person name="Szrajer S."/>
            <person name="Gray D."/>
            <person name="Ylla G."/>
        </authorList>
    </citation>
    <scope>NUCLEOTIDE SEQUENCE [LARGE SCALE GENOMIC DNA]</scope>
    <source>
        <strain evidence="2">DAG 2021-001</strain>
        <tissue evidence="2">Whole body minus gut</tissue>
    </source>
</reference>
<dbReference type="EMBL" id="JAZDUA010000368">
    <property type="protein sequence ID" value="KAK7793663.1"/>
    <property type="molecule type" value="Genomic_DNA"/>
</dbReference>
<name>A0AAN9V8P1_9ORTH</name>
<evidence type="ECO:0000256" key="1">
    <source>
        <dbReference type="SAM" id="MobiDB-lite"/>
    </source>
</evidence>
<accession>A0AAN9V8P1</accession>
<feature type="compositionally biased region" description="Low complexity" evidence="1">
    <location>
        <begin position="74"/>
        <end position="95"/>
    </location>
</feature>
<protein>
    <submittedName>
        <fullName evidence="2">Uncharacterized protein</fullName>
    </submittedName>
</protein>
<gene>
    <name evidence="2" type="ORF">R5R35_006145</name>
</gene>